<feature type="transmembrane region" description="Helical" evidence="6">
    <location>
        <begin position="55"/>
        <end position="74"/>
    </location>
</feature>
<dbReference type="AlphaFoldDB" id="A0A446CIT2"/>
<gene>
    <name evidence="8" type="ORF">AGI3411_03262</name>
</gene>
<dbReference type="EMBL" id="UFQB01000013">
    <property type="protein sequence ID" value="SSW67779.1"/>
    <property type="molecule type" value="Genomic_DNA"/>
</dbReference>
<evidence type="ECO:0000256" key="4">
    <source>
        <dbReference type="ARBA" id="ARBA00022989"/>
    </source>
</evidence>
<feature type="transmembrane region" description="Helical" evidence="6">
    <location>
        <begin position="142"/>
        <end position="165"/>
    </location>
</feature>
<comment type="subcellular location">
    <subcellularLocation>
        <location evidence="1">Cell membrane</location>
        <topology evidence="1">Multi-pass membrane protein</topology>
    </subcellularLocation>
</comment>
<feature type="domain" description="VTT" evidence="7">
    <location>
        <begin position="55"/>
        <end position="160"/>
    </location>
</feature>
<feature type="transmembrane region" description="Helical" evidence="6">
    <location>
        <begin position="177"/>
        <end position="197"/>
    </location>
</feature>
<protein>
    <submittedName>
        <fullName evidence="8">Putative membrane protein</fullName>
    </submittedName>
</protein>
<dbReference type="InterPro" id="IPR051311">
    <property type="entry name" value="DedA_domain"/>
</dbReference>
<keyword evidence="2" id="KW-1003">Cell membrane</keyword>
<name>A0A446CIT2_9BURK</name>
<dbReference type="RefSeq" id="WP_129528432.1">
    <property type="nucleotide sequence ID" value="NZ_UFQB01000013.1"/>
</dbReference>
<keyword evidence="9" id="KW-1185">Reference proteome</keyword>
<proteinExistence type="predicted"/>
<dbReference type="OrthoDB" id="21108at2"/>
<evidence type="ECO:0000256" key="5">
    <source>
        <dbReference type="ARBA" id="ARBA00023136"/>
    </source>
</evidence>
<evidence type="ECO:0000256" key="6">
    <source>
        <dbReference type="SAM" id="Phobius"/>
    </source>
</evidence>
<dbReference type="PANTHER" id="PTHR42709">
    <property type="entry name" value="ALKALINE PHOSPHATASE LIKE PROTEIN"/>
    <property type="match status" value="1"/>
</dbReference>
<evidence type="ECO:0000256" key="1">
    <source>
        <dbReference type="ARBA" id="ARBA00004651"/>
    </source>
</evidence>
<evidence type="ECO:0000259" key="7">
    <source>
        <dbReference type="Pfam" id="PF09335"/>
    </source>
</evidence>
<organism evidence="8 9">
    <name type="scientific">Achromobacter agilis</name>
    <dbReference type="NCBI Taxonomy" id="1353888"/>
    <lineage>
        <taxon>Bacteria</taxon>
        <taxon>Pseudomonadati</taxon>
        <taxon>Pseudomonadota</taxon>
        <taxon>Betaproteobacteria</taxon>
        <taxon>Burkholderiales</taxon>
        <taxon>Alcaligenaceae</taxon>
        <taxon>Achromobacter</taxon>
    </lineage>
</organism>
<evidence type="ECO:0000313" key="8">
    <source>
        <dbReference type="EMBL" id="SSW67779.1"/>
    </source>
</evidence>
<reference evidence="8 9" key="1">
    <citation type="submission" date="2018-07" db="EMBL/GenBank/DDBJ databases">
        <authorList>
            <person name="Peeters C."/>
        </authorList>
    </citation>
    <scope>NUCLEOTIDE SEQUENCE [LARGE SCALE GENOMIC DNA]</scope>
    <source>
        <strain evidence="8 9">LMG 3411</strain>
    </source>
</reference>
<evidence type="ECO:0000256" key="3">
    <source>
        <dbReference type="ARBA" id="ARBA00022692"/>
    </source>
</evidence>
<keyword evidence="3 6" id="KW-0812">Transmembrane</keyword>
<accession>A0A446CIT2</accession>
<evidence type="ECO:0000313" key="9">
    <source>
        <dbReference type="Proteomes" id="UP000289184"/>
    </source>
</evidence>
<evidence type="ECO:0000256" key="2">
    <source>
        <dbReference type="ARBA" id="ARBA00022475"/>
    </source>
</evidence>
<keyword evidence="5 6" id="KW-0472">Membrane</keyword>
<dbReference type="InterPro" id="IPR032816">
    <property type="entry name" value="VTT_dom"/>
</dbReference>
<feature type="transmembrane region" description="Helical" evidence="6">
    <location>
        <begin position="115"/>
        <end position="136"/>
    </location>
</feature>
<sequence length="221" mass="22996">MLSHELIAQYGALAVFLNVLGASLGLPLPVMPTLVAVGAGSAAAAHDLSSVLPQYALMLGAAIGGGLLGDLVWFQGGRRYGGRTLHAVCTLSPSRDRCISKTEGFFERWGVRLLFVARFVPGLALVAVPLCGAMAVRLRTFIWHDCAGVALWASAGLVVGAAFAAQIKAMVRLASRLGWPALAISAAAVAACVLYRYCRRTVLAKAREQAVIVAGQPAGGQ</sequence>
<dbReference type="PANTHER" id="PTHR42709:SF6">
    <property type="entry name" value="UNDECAPRENYL PHOSPHATE TRANSPORTER A"/>
    <property type="match status" value="1"/>
</dbReference>
<dbReference type="Pfam" id="PF09335">
    <property type="entry name" value="VTT_dom"/>
    <property type="match status" value="1"/>
</dbReference>
<keyword evidence="4 6" id="KW-1133">Transmembrane helix</keyword>
<dbReference type="Proteomes" id="UP000289184">
    <property type="component" value="Unassembled WGS sequence"/>
</dbReference>
<dbReference type="GO" id="GO:0005886">
    <property type="term" value="C:plasma membrane"/>
    <property type="evidence" value="ECO:0007669"/>
    <property type="project" value="UniProtKB-SubCell"/>
</dbReference>